<dbReference type="PANTHER" id="PTHR21340:SF0">
    <property type="entry name" value="BIS(5'-NUCLEOSYL)-TETRAPHOSPHATASE [ASYMMETRICAL]"/>
    <property type="match status" value="1"/>
</dbReference>
<dbReference type="Proteomes" id="UP000606172">
    <property type="component" value="Unassembled WGS sequence"/>
</dbReference>
<dbReference type="Gene3D" id="3.90.79.10">
    <property type="entry name" value="Nucleoside Triphosphate Pyrophosphohydrolase"/>
    <property type="match status" value="1"/>
</dbReference>
<evidence type="ECO:0000259" key="4">
    <source>
        <dbReference type="PROSITE" id="PS51462"/>
    </source>
</evidence>
<dbReference type="InterPro" id="IPR020084">
    <property type="entry name" value="NUDIX_hydrolase_CS"/>
</dbReference>
<dbReference type="InterPro" id="IPR015797">
    <property type="entry name" value="NUDIX_hydrolase-like_dom_sf"/>
</dbReference>
<dbReference type="PROSITE" id="PS00893">
    <property type="entry name" value="NUDIX_BOX"/>
    <property type="match status" value="1"/>
</dbReference>
<feature type="domain" description="Nudix hydrolase" evidence="4">
    <location>
        <begin position="13"/>
        <end position="144"/>
    </location>
</feature>
<dbReference type="EMBL" id="BOOW01000020">
    <property type="protein sequence ID" value="GII93278.1"/>
    <property type="molecule type" value="Genomic_DNA"/>
</dbReference>
<dbReference type="Pfam" id="PF00300">
    <property type="entry name" value="His_Phos_1"/>
    <property type="match status" value="1"/>
</dbReference>
<evidence type="ECO:0000313" key="5">
    <source>
        <dbReference type="EMBL" id="GII93278.1"/>
    </source>
</evidence>
<dbReference type="AlphaFoldDB" id="A0A919RGN4"/>
<keyword evidence="2 3" id="KW-0378">Hydrolase</keyword>
<dbReference type="InterPro" id="IPR029033">
    <property type="entry name" value="His_PPase_superfam"/>
</dbReference>
<dbReference type="InterPro" id="IPR020476">
    <property type="entry name" value="Nudix_hydrolase"/>
</dbReference>
<dbReference type="SUPFAM" id="SSF53254">
    <property type="entry name" value="Phosphoglycerate mutase-like"/>
    <property type="match status" value="1"/>
</dbReference>
<dbReference type="SUPFAM" id="SSF55811">
    <property type="entry name" value="Nudix"/>
    <property type="match status" value="1"/>
</dbReference>
<dbReference type="GO" id="GO:0006754">
    <property type="term" value="P:ATP biosynthetic process"/>
    <property type="evidence" value="ECO:0007669"/>
    <property type="project" value="TreeGrafter"/>
</dbReference>
<dbReference type="SMART" id="SM00855">
    <property type="entry name" value="PGAM"/>
    <property type="match status" value="1"/>
</dbReference>
<evidence type="ECO:0000256" key="2">
    <source>
        <dbReference type="ARBA" id="ARBA00022801"/>
    </source>
</evidence>
<accession>A0A919RGN4</accession>
<dbReference type="PANTHER" id="PTHR21340">
    <property type="entry name" value="DIADENOSINE 5,5-P1,P4-TETRAPHOSPHATE PYROPHOSPHOHYDROLASE MUTT"/>
    <property type="match status" value="1"/>
</dbReference>
<keyword evidence="6" id="KW-1185">Reference proteome</keyword>
<dbReference type="Gene3D" id="3.40.50.1240">
    <property type="entry name" value="Phosphoglycerate mutase-like"/>
    <property type="match status" value="1"/>
</dbReference>
<dbReference type="PROSITE" id="PS51462">
    <property type="entry name" value="NUDIX"/>
    <property type="match status" value="1"/>
</dbReference>
<reference evidence="5" key="1">
    <citation type="submission" date="2021-01" db="EMBL/GenBank/DDBJ databases">
        <title>Whole genome shotgun sequence of Sinosporangium siamense NBRC 109515.</title>
        <authorList>
            <person name="Komaki H."/>
            <person name="Tamura T."/>
        </authorList>
    </citation>
    <scope>NUCLEOTIDE SEQUENCE</scope>
    <source>
        <strain evidence="5">NBRC 109515</strain>
    </source>
</reference>
<gene>
    <name evidence="5" type="ORF">Ssi02_35090</name>
</gene>
<evidence type="ECO:0000256" key="3">
    <source>
        <dbReference type="RuleBase" id="RU003476"/>
    </source>
</evidence>
<evidence type="ECO:0000313" key="6">
    <source>
        <dbReference type="Proteomes" id="UP000606172"/>
    </source>
</evidence>
<organism evidence="5 6">
    <name type="scientific">Sinosporangium siamense</name>
    <dbReference type="NCBI Taxonomy" id="1367973"/>
    <lineage>
        <taxon>Bacteria</taxon>
        <taxon>Bacillati</taxon>
        <taxon>Actinomycetota</taxon>
        <taxon>Actinomycetes</taxon>
        <taxon>Streptosporangiales</taxon>
        <taxon>Streptosporangiaceae</taxon>
        <taxon>Sinosporangium</taxon>
    </lineage>
</organism>
<name>A0A919RGN4_9ACTN</name>
<dbReference type="GO" id="GO:0004081">
    <property type="term" value="F:bis(5'-nucleosyl)-tetraphosphatase (asymmetrical) activity"/>
    <property type="evidence" value="ECO:0007669"/>
    <property type="project" value="TreeGrafter"/>
</dbReference>
<sequence length="308" mass="33672">MTIDSGPGNAPGLLLRAAGAVIWRGDPGDPEVALVHRPRYDDWTFPKGKVKPGEHVVAAALREVAEETGIAVRLGRPLTPVHYLKGPRLKRVDYWVARPILDGTGSGGGFEPGDEVDDIVWLPLREAARRLTYEWDPGLLREMTSAPLITTPFVLLRHATAGTRAEWHQEDSLRPLDSNGRHQAEIIADALTGFLPLSLVSSPTMRCVQTLQPYARRHELEIHLDDLLLEECYDRARTLDRVLNLFDTGTPAVVCGHGKVLPDLIGGLAERRQGGNVNDTELAKGAFAVLHRSGGSIVSVERHTAAGR</sequence>
<comment type="caution">
    <text evidence="5">The sequence shown here is derived from an EMBL/GenBank/DDBJ whole genome shotgun (WGS) entry which is preliminary data.</text>
</comment>
<comment type="similarity">
    <text evidence="1 3">Belongs to the Nudix hydrolase family.</text>
</comment>
<evidence type="ECO:0000256" key="1">
    <source>
        <dbReference type="ARBA" id="ARBA00005582"/>
    </source>
</evidence>
<dbReference type="InterPro" id="IPR000086">
    <property type="entry name" value="NUDIX_hydrolase_dom"/>
</dbReference>
<dbReference type="CDD" id="cd03673">
    <property type="entry name" value="NUDIX_Ap6A_hydrolase"/>
    <property type="match status" value="1"/>
</dbReference>
<proteinExistence type="inferred from homology"/>
<protein>
    <submittedName>
        <fullName evidence="5">Hydrolase MutT/NUDIX</fullName>
    </submittedName>
</protein>
<dbReference type="PRINTS" id="PR00502">
    <property type="entry name" value="NUDIXFAMILY"/>
</dbReference>
<dbReference type="CDD" id="cd07067">
    <property type="entry name" value="HP_PGM_like"/>
    <property type="match status" value="1"/>
</dbReference>
<dbReference type="InterPro" id="IPR051325">
    <property type="entry name" value="Nudix_hydrolase_domain"/>
</dbReference>
<dbReference type="Pfam" id="PF00293">
    <property type="entry name" value="NUDIX"/>
    <property type="match status" value="1"/>
</dbReference>
<dbReference type="InterPro" id="IPR013078">
    <property type="entry name" value="His_Pase_superF_clade-1"/>
</dbReference>
<dbReference type="GO" id="GO:0006167">
    <property type="term" value="P:AMP biosynthetic process"/>
    <property type="evidence" value="ECO:0007669"/>
    <property type="project" value="TreeGrafter"/>
</dbReference>
<dbReference type="RefSeq" id="WP_204026564.1">
    <property type="nucleotide sequence ID" value="NZ_BOOW01000020.1"/>
</dbReference>